<keyword evidence="4" id="KW-0804">Transcription</keyword>
<dbReference type="InterPro" id="IPR005158">
    <property type="entry name" value="BTAD"/>
</dbReference>
<name>A0ABT4AS10_9ACTN</name>
<protein>
    <submittedName>
        <fullName evidence="7">BTAD domain-containing putative transcriptional regulator</fullName>
    </submittedName>
</protein>
<dbReference type="Gene3D" id="1.25.40.10">
    <property type="entry name" value="Tetratricopeptide repeat domain"/>
    <property type="match status" value="1"/>
</dbReference>
<dbReference type="Pfam" id="PF00486">
    <property type="entry name" value="Trans_reg_C"/>
    <property type="match status" value="1"/>
</dbReference>
<dbReference type="RefSeq" id="WP_267560827.1">
    <property type="nucleotide sequence ID" value="NZ_JAPNTZ010000001.1"/>
</dbReference>
<accession>A0ABT4AS10</accession>
<evidence type="ECO:0000313" key="8">
    <source>
        <dbReference type="Proteomes" id="UP001151002"/>
    </source>
</evidence>
<keyword evidence="8" id="KW-1185">Reference proteome</keyword>
<evidence type="ECO:0000256" key="4">
    <source>
        <dbReference type="ARBA" id="ARBA00023163"/>
    </source>
</evidence>
<evidence type="ECO:0000259" key="6">
    <source>
        <dbReference type="PROSITE" id="PS51755"/>
    </source>
</evidence>
<dbReference type="InterPro" id="IPR016032">
    <property type="entry name" value="Sig_transdc_resp-reg_C-effctor"/>
</dbReference>
<gene>
    <name evidence="7" type="ORF">OWR29_03360</name>
</gene>
<dbReference type="Gene3D" id="3.40.50.300">
    <property type="entry name" value="P-loop containing nucleotide triphosphate hydrolases"/>
    <property type="match status" value="1"/>
</dbReference>
<evidence type="ECO:0000256" key="5">
    <source>
        <dbReference type="PROSITE-ProRule" id="PRU01091"/>
    </source>
</evidence>
<evidence type="ECO:0000256" key="3">
    <source>
        <dbReference type="ARBA" id="ARBA00023125"/>
    </source>
</evidence>
<dbReference type="Pfam" id="PF13191">
    <property type="entry name" value="AAA_16"/>
    <property type="match status" value="1"/>
</dbReference>
<proteinExistence type="inferred from homology"/>
<dbReference type="EMBL" id="JAPNTZ010000001">
    <property type="protein sequence ID" value="MCY1137021.1"/>
    <property type="molecule type" value="Genomic_DNA"/>
</dbReference>
<dbReference type="Gene3D" id="1.10.10.10">
    <property type="entry name" value="Winged helix-like DNA-binding domain superfamily/Winged helix DNA-binding domain"/>
    <property type="match status" value="1"/>
</dbReference>
<organism evidence="7 8">
    <name type="scientific">Paractinoplanes pyxinae</name>
    <dbReference type="NCBI Taxonomy" id="2997416"/>
    <lineage>
        <taxon>Bacteria</taxon>
        <taxon>Bacillati</taxon>
        <taxon>Actinomycetota</taxon>
        <taxon>Actinomycetes</taxon>
        <taxon>Micromonosporales</taxon>
        <taxon>Micromonosporaceae</taxon>
        <taxon>Paractinoplanes</taxon>
    </lineage>
</organism>
<feature type="DNA-binding region" description="OmpR/PhoB-type" evidence="5">
    <location>
        <begin position="1"/>
        <end position="101"/>
    </location>
</feature>
<comment type="caution">
    <text evidence="7">The sequence shown here is derived from an EMBL/GenBank/DDBJ whole genome shotgun (WGS) entry which is preliminary data.</text>
</comment>
<dbReference type="SUPFAM" id="SSF52540">
    <property type="entry name" value="P-loop containing nucleoside triphosphate hydrolases"/>
    <property type="match status" value="1"/>
</dbReference>
<evidence type="ECO:0000256" key="1">
    <source>
        <dbReference type="ARBA" id="ARBA00005820"/>
    </source>
</evidence>
<dbReference type="SMART" id="SM00862">
    <property type="entry name" value="Trans_reg_C"/>
    <property type="match status" value="1"/>
</dbReference>
<sequence length="575" mass="61102">MTSRLRLTVMGPLRVWRDDTELDAGPRQQRCLLALLLVREGRPVSINDLVNLLWGTEPPPSAVNNIHKYVGSLRRLLEPGLPPRSTGAYLQRHRIGYRFVAGPATLDLALFRRLVAAARAGAAGNGPVEALDRYAEALRLVHGPTGDALSDSPAATATFAAIDNEFVAAATDAAEIAVLVRRPMEVLPSLRLAAEMDRLNEPIHAALVTTLAAAGYQAESLAVHRGICTRLADELGIDPGRELREAQQRVLTQAAAPLPTARPTPAGIPLAQLPPSSPRIADRPVGSLAQFVSSTPLGADRPVGPLAQLPPSAPLSADRPARSLAQLPPASLYENDRLSRLLTVGPVIPLAQLPPDQPLFTGRKTELDRLAELAGDLHDGGPTVIAVHGEAGVGKSTLVTHFARRTAGDFPDGQLHLDLRCGVTEGLRAFLYALGIRKTDIPTTFEAMTGAYRSLTATSRLLVVLDNIHDATQAHALVPSAPGSLVLTLSREPLIDLAASAGASLVHLDRPDLPEARDLFRARLPAHIHADDDALDRVVELQGRLPMALAALAARLCASPGLSLDSTEAHSRADI</sequence>
<dbReference type="SUPFAM" id="SSF48452">
    <property type="entry name" value="TPR-like"/>
    <property type="match status" value="1"/>
</dbReference>
<reference evidence="7" key="1">
    <citation type="submission" date="2022-11" db="EMBL/GenBank/DDBJ databases">
        <authorList>
            <person name="Somphong A."/>
            <person name="Phongsopitanun W."/>
        </authorList>
    </citation>
    <scope>NUCLEOTIDE SEQUENCE</scope>
    <source>
        <strain evidence="7">Pm04-4</strain>
    </source>
</reference>
<comment type="similarity">
    <text evidence="1">Belongs to the AfsR/DnrI/RedD regulatory family.</text>
</comment>
<evidence type="ECO:0000256" key="2">
    <source>
        <dbReference type="ARBA" id="ARBA00023015"/>
    </source>
</evidence>
<keyword evidence="3 5" id="KW-0238">DNA-binding</keyword>
<keyword evidence="2" id="KW-0805">Transcription regulation</keyword>
<dbReference type="SMART" id="SM01043">
    <property type="entry name" value="BTAD"/>
    <property type="match status" value="1"/>
</dbReference>
<dbReference type="InterPro" id="IPR027417">
    <property type="entry name" value="P-loop_NTPase"/>
</dbReference>
<dbReference type="InterPro" id="IPR041664">
    <property type="entry name" value="AAA_16"/>
</dbReference>
<dbReference type="PROSITE" id="PS51755">
    <property type="entry name" value="OMPR_PHOB"/>
    <property type="match status" value="1"/>
</dbReference>
<dbReference type="SUPFAM" id="SSF46894">
    <property type="entry name" value="C-terminal effector domain of the bipartite response regulators"/>
    <property type="match status" value="1"/>
</dbReference>
<dbReference type="Proteomes" id="UP001151002">
    <property type="component" value="Unassembled WGS sequence"/>
</dbReference>
<dbReference type="InterPro" id="IPR011990">
    <property type="entry name" value="TPR-like_helical_dom_sf"/>
</dbReference>
<dbReference type="Pfam" id="PF03704">
    <property type="entry name" value="BTAD"/>
    <property type="match status" value="1"/>
</dbReference>
<evidence type="ECO:0000313" key="7">
    <source>
        <dbReference type="EMBL" id="MCY1137021.1"/>
    </source>
</evidence>
<dbReference type="InterPro" id="IPR036388">
    <property type="entry name" value="WH-like_DNA-bd_sf"/>
</dbReference>
<feature type="domain" description="OmpR/PhoB-type" evidence="6">
    <location>
        <begin position="1"/>
        <end position="101"/>
    </location>
</feature>
<dbReference type="PANTHER" id="PTHR35807">
    <property type="entry name" value="TRANSCRIPTIONAL REGULATOR REDD-RELATED"/>
    <property type="match status" value="1"/>
</dbReference>
<dbReference type="PRINTS" id="PR00364">
    <property type="entry name" value="DISEASERSIST"/>
</dbReference>
<dbReference type="PANTHER" id="PTHR35807:SF1">
    <property type="entry name" value="TRANSCRIPTIONAL REGULATOR REDD"/>
    <property type="match status" value="1"/>
</dbReference>
<dbReference type="InterPro" id="IPR051677">
    <property type="entry name" value="AfsR-DnrI-RedD_regulator"/>
</dbReference>
<dbReference type="InterPro" id="IPR001867">
    <property type="entry name" value="OmpR/PhoB-type_DNA-bd"/>
</dbReference>